<evidence type="ECO:0000313" key="2">
    <source>
        <dbReference type="Proteomes" id="UP000503447"/>
    </source>
</evidence>
<evidence type="ECO:0000313" key="1">
    <source>
        <dbReference type="EMBL" id="QJW97412.1"/>
    </source>
</evidence>
<gene>
    <name evidence="1" type="ORF">FTUN_4986</name>
</gene>
<reference evidence="2" key="1">
    <citation type="submission" date="2020-05" db="EMBL/GenBank/DDBJ databases">
        <title>Frigoriglobus tundricola gen. nov., sp. nov., a psychrotolerant cellulolytic planctomycete of the family Gemmataceae with two divergent copies of 16S rRNA gene.</title>
        <authorList>
            <person name="Kulichevskaya I.S."/>
            <person name="Ivanova A.A."/>
            <person name="Naumoff D.G."/>
            <person name="Beletsky A.V."/>
            <person name="Rijpstra W.I.C."/>
            <person name="Sinninghe Damste J.S."/>
            <person name="Mardanov A.V."/>
            <person name="Ravin N.V."/>
            <person name="Dedysh S.N."/>
        </authorList>
    </citation>
    <scope>NUCLEOTIDE SEQUENCE [LARGE SCALE GENOMIC DNA]</scope>
    <source>
        <strain evidence="2">PL17</strain>
    </source>
</reference>
<accession>A0A6M5YWU9</accession>
<name>A0A6M5YWU9_9BACT</name>
<sequence>MRTAAENTGAQIAYDVAYSVLPRRAHADAPGLRAEFGESPDGRAQFYFAEAAKGRRKQPRAELVSAVRGHTGRLDGKRDYIVIQFPLFPAVDLLADPSGGPAPPGGYVLAPYFLAVVIDRGSNEVRCFVLGQSPDARTTLRRVSPDKNVNLGRGCEPNLEDFLALLRQYVTR</sequence>
<dbReference type="RefSeq" id="WP_171472783.1">
    <property type="nucleotide sequence ID" value="NZ_CP053452.2"/>
</dbReference>
<proteinExistence type="predicted"/>
<dbReference type="KEGG" id="ftj:FTUN_4986"/>
<dbReference type="AlphaFoldDB" id="A0A6M5YWU9"/>
<organism evidence="1 2">
    <name type="scientific">Frigoriglobus tundricola</name>
    <dbReference type="NCBI Taxonomy" id="2774151"/>
    <lineage>
        <taxon>Bacteria</taxon>
        <taxon>Pseudomonadati</taxon>
        <taxon>Planctomycetota</taxon>
        <taxon>Planctomycetia</taxon>
        <taxon>Gemmatales</taxon>
        <taxon>Gemmataceae</taxon>
        <taxon>Frigoriglobus</taxon>
    </lineage>
</organism>
<protein>
    <submittedName>
        <fullName evidence="1">Uncharacterized protein</fullName>
    </submittedName>
</protein>
<keyword evidence="2" id="KW-1185">Reference proteome</keyword>
<dbReference type="Proteomes" id="UP000503447">
    <property type="component" value="Chromosome"/>
</dbReference>
<dbReference type="EMBL" id="CP053452">
    <property type="protein sequence ID" value="QJW97412.1"/>
    <property type="molecule type" value="Genomic_DNA"/>
</dbReference>